<comment type="caution">
    <text evidence="5">The sequence shown here is derived from an EMBL/GenBank/DDBJ whole genome shotgun (WGS) entry which is preliminary data.</text>
</comment>
<keyword evidence="3" id="KW-0732">Signal</keyword>
<dbReference type="InterPro" id="IPR011123">
    <property type="entry name" value="Y_Y_Y"/>
</dbReference>
<dbReference type="SMART" id="SM00421">
    <property type="entry name" value="HTH_LUXR"/>
    <property type="match status" value="1"/>
</dbReference>
<keyword evidence="2" id="KW-0812">Transmembrane</keyword>
<dbReference type="InterPro" id="IPR013783">
    <property type="entry name" value="Ig-like_fold"/>
</dbReference>
<name>A0A5C8V0L6_9FLAO</name>
<dbReference type="InterPro" id="IPR016032">
    <property type="entry name" value="Sig_transdc_resp-reg_C-effctor"/>
</dbReference>
<dbReference type="GO" id="GO:0006355">
    <property type="term" value="P:regulation of DNA-templated transcription"/>
    <property type="evidence" value="ECO:0007669"/>
    <property type="project" value="InterPro"/>
</dbReference>
<feature type="transmembrane region" description="Helical" evidence="2">
    <location>
        <begin position="734"/>
        <end position="759"/>
    </location>
</feature>
<dbReference type="Pfam" id="PF07495">
    <property type="entry name" value="Y_Y_Y"/>
    <property type="match status" value="1"/>
</dbReference>
<feature type="coiled-coil region" evidence="1">
    <location>
        <begin position="764"/>
        <end position="807"/>
    </location>
</feature>
<feature type="domain" description="HTH luxR-type" evidence="4">
    <location>
        <begin position="878"/>
        <end position="935"/>
    </location>
</feature>
<evidence type="ECO:0000259" key="4">
    <source>
        <dbReference type="SMART" id="SM00421"/>
    </source>
</evidence>
<dbReference type="InterPro" id="IPR036388">
    <property type="entry name" value="WH-like_DNA-bd_sf"/>
</dbReference>
<dbReference type="RefSeq" id="WP_147743665.1">
    <property type="nucleotide sequence ID" value="NZ_VRUR01000002.1"/>
</dbReference>
<dbReference type="GO" id="GO:0003677">
    <property type="term" value="F:DNA binding"/>
    <property type="evidence" value="ECO:0007669"/>
    <property type="project" value="InterPro"/>
</dbReference>
<dbReference type="EMBL" id="VRUR01000002">
    <property type="protein sequence ID" value="TXN34931.1"/>
    <property type="molecule type" value="Genomic_DNA"/>
</dbReference>
<feature type="chain" id="PRO_5023024473" evidence="3">
    <location>
        <begin position="24"/>
        <end position="938"/>
    </location>
</feature>
<evidence type="ECO:0000313" key="5">
    <source>
        <dbReference type="EMBL" id="TXN34931.1"/>
    </source>
</evidence>
<keyword evidence="2" id="KW-0472">Membrane</keyword>
<organism evidence="5 6">
    <name type="scientific">Flagellimonas hymeniacidonis</name>
    <dbReference type="NCBI Taxonomy" id="2603628"/>
    <lineage>
        <taxon>Bacteria</taxon>
        <taxon>Pseudomonadati</taxon>
        <taxon>Bacteroidota</taxon>
        <taxon>Flavobacteriia</taxon>
        <taxon>Flavobacteriales</taxon>
        <taxon>Flavobacteriaceae</taxon>
        <taxon>Flagellimonas</taxon>
    </lineage>
</organism>
<evidence type="ECO:0000256" key="2">
    <source>
        <dbReference type="SAM" id="Phobius"/>
    </source>
</evidence>
<dbReference type="SUPFAM" id="SSF63829">
    <property type="entry name" value="Calcium-dependent phosphotriesterase"/>
    <property type="match status" value="1"/>
</dbReference>
<protein>
    <submittedName>
        <fullName evidence="5">LuxR family transcriptional regulator</fullName>
    </submittedName>
</protein>
<evidence type="ECO:0000256" key="1">
    <source>
        <dbReference type="SAM" id="Coils"/>
    </source>
</evidence>
<feature type="signal peptide" evidence="3">
    <location>
        <begin position="1"/>
        <end position="23"/>
    </location>
</feature>
<evidence type="ECO:0000256" key="3">
    <source>
        <dbReference type="SAM" id="SignalP"/>
    </source>
</evidence>
<dbReference type="Gene3D" id="1.10.10.10">
    <property type="entry name" value="Winged helix-like DNA-binding domain superfamily/Winged helix DNA-binding domain"/>
    <property type="match status" value="1"/>
</dbReference>
<dbReference type="InterPro" id="IPR011110">
    <property type="entry name" value="Reg_prop"/>
</dbReference>
<proteinExistence type="predicted"/>
<dbReference type="Proteomes" id="UP000321456">
    <property type="component" value="Unassembled WGS sequence"/>
</dbReference>
<dbReference type="InterPro" id="IPR015943">
    <property type="entry name" value="WD40/YVTN_repeat-like_dom_sf"/>
</dbReference>
<reference evidence="5 6" key="1">
    <citation type="submission" date="2019-08" db="EMBL/GenBank/DDBJ databases">
        <title>Professor.</title>
        <authorList>
            <person name="Park J.S."/>
        </authorList>
    </citation>
    <scope>NUCLEOTIDE SEQUENCE [LARGE SCALE GENOMIC DNA]</scope>
    <source>
        <strain evidence="5 6">176CP5-101</strain>
    </source>
</reference>
<dbReference type="Gene3D" id="2.60.40.10">
    <property type="entry name" value="Immunoglobulins"/>
    <property type="match status" value="1"/>
</dbReference>
<keyword evidence="2" id="KW-1133">Transmembrane helix</keyword>
<dbReference type="SUPFAM" id="SSF46894">
    <property type="entry name" value="C-terminal effector domain of the bipartite response regulators"/>
    <property type="match status" value="1"/>
</dbReference>
<evidence type="ECO:0000313" key="6">
    <source>
        <dbReference type="Proteomes" id="UP000321456"/>
    </source>
</evidence>
<sequence length="938" mass="107943">MNKAKKIFFQVALVIGLSLSAQELPPIQNYSPSDYKAENQNWAISQSKNKVVYVANSKGLLEYNGAEWALFPSPDETIMRSVKVVGNKIYTGSYMEFGYWQKDDLGMLNYTSLSTKLKKDLLEDEEFWGILDMGQWIVFQSLNRIYIYNVTDHSVNVIDSETSLFKIFKVDQTIYFQSINQGIFKIENGRKILVFDDEVVKKDEVINIFPRENDLLILTRHNGFYTAQGQSLNKWNISADVLLSDVSIYSALLLQDKSFVLGTISHGLVHIDQNGTLLYHIDQIKGLRNNTVLSLFEDADNNLWLGLDNGISYINLRSPFKVYHDNRGVAGSVYTAALKDNILYLGTNQGLFYKDIALDVDFKFIQGTQGQVWSLNTIGETLFCGHHTGTFIIDGNKAKKIAGIQGTWKVSRLNDSDNYLLQGNYDGLYILEKLDGFWQLKNKIEGFNHSSRYFETYHDDIFVNHEYKGVFRIEVDSAFSKVQNVTIDTLIRGSNSGIIKYKDDLLYSYKKGILKYDRDSKKFVKDSLLSKVYTQDDYVSGKMIVDNKSDYLWVFTNSNVHFISEGKLASTPIINSLPLTENIRSGIVGYESATGLEEDGKYLFGTSSGFITVDIDDYREREFDVNLGNIRKGGKNEHKSEKNLLSKTLKGNFKNHENNLQISFYAAAFSKYLKPNYQFQLLGIYPEWSNWSQQSFTTFENLPFGDYTFKVRAKIGDKLSSNIASYNFKINRPWYFSNLLLGLYAFAFILGSILIHNSYRRYYHKRQKKLIEKNKREMELAKAQNEKEIIKIKNEQLKEEFKSKSNELAASTLSIIKKNELLSKVKEQLLSNVEDKSSVRPIINIIDKSLNQNDDWELFKEAFNNADRKFLKKLKKAHPNLSPNDIRLCAYLRLNLSSKEIAPLLNISARSVEIKRYRLRKKMDLSHDDNLVNYILKL</sequence>
<gene>
    <name evidence="5" type="ORF">FVB32_10045</name>
</gene>
<keyword evidence="1" id="KW-0175">Coiled coil</keyword>
<dbReference type="InterPro" id="IPR000792">
    <property type="entry name" value="Tscrpt_reg_LuxR_C"/>
</dbReference>
<accession>A0A5C8V0L6</accession>
<keyword evidence="6" id="KW-1185">Reference proteome</keyword>
<dbReference type="AlphaFoldDB" id="A0A5C8V0L6"/>
<dbReference type="Pfam" id="PF07494">
    <property type="entry name" value="Reg_prop"/>
    <property type="match status" value="1"/>
</dbReference>
<dbReference type="Gene3D" id="2.130.10.10">
    <property type="entry name" value="YVTN repeat-like/Quinoprotein amine dehydrogenase"/>
    <property type="match status" value="1"/>
</dbReference>